<dbReference type="EMBL" id="JAWQEG010001002">
    <property type="protein sequence ID" value="KAK3883238.1"/>
    <property type="molecule type" value="Genomic_DNA"/>
</dbReference>
<dbReference type="GO" id="GO:0006688">
    <property type="term" value="P:glycosphingolipid biosynthetic process"/>
    <property type="evidence" value="ECO:0007669"/>
    <property type="project" value="TreeGrafter"/>
</dbReference>
<evidence type="ECO:0000256" key="6">
    <source>
        <dbReference type="ARBA" id="ARBA00023136"/>
    </source>
</evidence>
<keyword evidence="3" id="KW-0328">Glycosyltransferase</keyword>
<dbReference type="GO" id="GO:0000139">
    <property type="term" value="C:Golgi membrane"/>
    <property type="evidence" value="ECO:0007669"/>
    <property type="project" value="UniProtKB-SubCell"/>
</dbReference>
<dbReference type="GO" id="GO:0016758">
    <property type="term" value="F:hexosyltransferase activity"/>
    <property type="evidence" value="ECO:0007669"/>
    <property type="project" value="TreeGrafter"/>
</dbReference>
<gene>
    <name evidence="8" type="ORF">Pcinc_012439</name>
</gene>
<dbReference type="Pfam" id="PF04572">
    <property type="entry name" value="Gb3_synth"/>
    <property type="match status" value="1"/>
</dbReference>
<keyword evidence="4" id="KW-0808">Transferase</keyword>
<evidence type="ECO:0000259" key="7">
    <source>
        <dbReference type="Pfam" id="PF04572"/>
    </source>
</evidence>
<evidence type="ECO:0000256" key="4">
    <source>
        <dbReference type="ARBA" id="ARBA00022679"/>
    </source>
</evidence>
<dbReference type="Gene3D" id="3.90.550.20">
    <property type="match status" value="1"/>
</dbReference>
<reference evidence="8" key="1">
    <citation type="submission" date="2023-10" db="EMBL/GenBank/DDBJ databases">
        <title>Genome assemblies of two species of porcelain crab, Petrolisthes cinctipes and Petrolisthes manimaculis (Anomura: Porcellanidae).</title>
        <authorList>
            <person name="Angst P."/>
        </authorList>
    </citation>
    <scope>NUCLEOTIDE SEQUENCE</scope>
    <source>
        <strain evidence="8">PB745_01</strain>
        <tissue evidence="8">Gill</tissue>
    </source>
</reference>
<evidence type="ECO:0000256" key="3">
    <source>
        <dbReference type="ARBA" id="ARBA00022676"/>
    </source>
</evidence>
<dbReference type="SUPFAM" id="SSF53448">
    <property type="entry name" value="Nucleotide-diphospho-sugar transferases"/>
    <property type="match status" value="1"/>
</dbReference>
<dbReference type="PANTHER" id="PTHR12042:SF21">
    <property type="entry name" value="ALPHA1,4-GALACTOSYLTRANSFERASE 1-RELATED"/>
    <property type="match status" value="1"/>
</dbReference>
<feature type="domain" description="Alpha 1,4-glycosyltransferase" evidence="7">
    <location>
        <begin position="230"/>
        <end position="357"/>
    </location>
</feature>
<comment type="caution">
    <text evidence="8">The sequence shown here is derived from an EMBL/GenBank/DDBJ whole genome shotgun (WGS) entry which is preliminary data.</text>
</comment>
<evidence type="ECO:0000256" key="5">
    <source>
        <dbReference type="ARBA" id="ARBA00023034"/>
    </source>
</evidence>
<keyword evidence="6" id="KW-0472">Membrane</keyword>
<keyword evidence="9" id="KW-1185">Reference proteome</keyword>
<proteinExistence type="inferred from homology"/>
<dbReference type="InterPro" id="IPR051981">
    <property type="entry name" value="Glycosyltransf_32"/>
</dbReference>
<dbReference type="PANTHER" id="PTHR12042">
    <property type="entry name" value="LACTOSYLCERAMIDE 4-ALPHA-GALACTOSYLTRANSFERASE ALPHA- 1,4-GALACTOSYLTRANSFERASE"/>
    <property type="match status" value="1"/>
</dbReference>
<sequence length="364" mass="40911">MRRHSASIATPSPPDNNNIEGLKAELLEWWTGDLHCPSHKHRTPFITIPDMTDYERLLSDNTSVNMFLVETSCNPRPSNRAWCAVESLARQNPRAKVWYVVTSPDLWTGDALVSALLERHTNLRVVRVALAQLLAHTPLHTLYTSGTWHHNNSWPATTLSDLVRLTLLWHYGGLYADTDTICLRDLTHLRDVVGVENVHPTPPFLLPTLTTRGKMRGVFGDVLVGSAAFHFTKHNPVLHNIMEYVAANFQGDVWGVSGPEAVTAALRAACRQGWEQMQEAGGKCVGLTLLPRRAFYFFPPVDWRAFFRPAPPALNLTQVFPEAYLLHAWNKLSKQEPIHKGSLYDVAASVYCPLTRHTASITDW</sequence>
<accession>A0AAE1KTK2</accession>
<evidence type="ECO:0000256" key="1">
    <source>
        <dbReference type="ARBA" id="ARBA00004323"/>
    </source>
</evidence>
<dbReference type="InterPro" id="IPR007652">
    <property type="entry name" value="A1-4-GlycosylTfrase_dom"/>
</dbReference>
<organism evidence="8 9">
    <name type="scientific">Petrolisthes cinctipes</name>
    <name type="common">Flat porcelain crab</name>
    <dbReference type="NCBI Taxonomy" id="88211"/>
    <lineage>
        <taxon>Eukaryota</taxon>
        <taxon>Metazoa</taxon>
        <taxon>Ecdysozoa</taxon>
        <taxon>Arthropoda</taxon>
        <taxon>Crustacea</taxon>
        <taxon>Multicrustacea</taxon>
        <taxon>Malacostraca</taxon>
        <taxon>Eumalacostraca</taxon>
        <taxon>Eucarida</taxon>
        <taxon>Decapoda</taxon>
        <taxon>Pleocyemata</taxon>
        <taxon>Anomura</taxon>
        <taxon>Galatheoidea</taxon>
        <taxon>Porcellanidae</taxon>
        <taxon>Petrolisthes</taxon>
    </lineage>
</organism>
<name>A0AAE1KTK2_PETCI</name>
<protein>
    <recommendedName>
        <fullName evidence="7">Alpha 1,4-glycosyltransferase domain-containing protein</fullName>
    </recommendedName>
</protein>
<dbReference type="Proteomes" id="UP001286313">
    <property type="component" value="Unassembled WGS sequence"/>
</dbReference>
<evidence type="ECO:0000256" key="2">
    <source>
        <dbReference type="ARBA" id="ARBA00009003"/>
    </source>
</evidence>
<comment type="subcellular location">
    <subcellularLocation>
        <location evidence="1">Golgi apparatus membrane</location>
        <topology evidence="1">Single-pass type II membrane protein</topology>
    </subcellularLocation>
</comment>
<dbReference type="InterPro" id="IPR029044">
    <property type="entry name" value="Nucleotide-diphossugar_trans"/>
</dbReference>
<keyword evidence="5" id="KW-0333">Golgi apparatus</keyword>
<evidence type="ECO:0000313" key="8">
    <source>
        <dbReference type="EMBL" id="KAK3883238.1"/>
    </source>
</evidence>
<dbReference type="AlphaFoldDB" id="A0AAE1KTK2"/>
<dbReference type="Pfam" id="PF04488">
    <property type="entry name" value="Gly_transf_sug"/>
    <property type="match status" value="1"/>
</dbReference>
<dbReference type="InterPro" id="IPR007577">
    <property type="entry name" value="GlycoTrfase_DXD_sugar-bd_CS"/>
</dbReference>
<comment type="similarity">
    <text evidence="2">Belongs to the glycosyltransferase 32 family.</text>
</comment>
<evidence type="ECO:0000313" key="9">
    <source>
        <dbReference type="Proteomes" id="UP001286313"/>
    </source>
</evidence>